<dbReference type="Proteomes" id="UP000317835">
    <property type="component" value="Chromosome"/>
</dbReference>
<feature type="transmembrane region" description="Helical" evidence="1">
    <location>
        <begin position="96"/>
        <end position="115"/>
    </location>
</feature>
<dbReference type="KEGG" id="tpla:ElP_29840"/>
<reference evidence="2 3" key="1">
    <citation type="submission" date="2019-02" db="EMBL/GenBank/DDBJ databases">
        <title>Deep-cultivation of Planctomycetes and their phenomic and genomic characterization uncovers novel biology.</title>
        <authorList>
            <person name="Wiegand S."/>
            <person name="Jogler M."/>
            <person name="Boedeker C."/>
            <person name="Pinto D."/>
            <person name="Vollmers J."/>
            <person name="Rivas-Marin E."/>
            <person name="Kohn T."/>
            <person name="Peeters S.H."/>
            <person name="Heuer A."/>
            <person name="Rast P."/>
            <person name="Oberbeckmann S."/>
            <person name="Bunk B."/>
            <person name="Jeske O."/>
            <person name="Meyerdierks A."/>
            <person name="Storesund J.E."/>
            <person name="Kallscheuer N."/>
            <person name="Luecker S."/>
            <person name="Lage O.M."/>
            <person name="Pohl T."/>
            <person name="Merkel B.J."/>
            <person name="Hornburger P."/>
            <person name="Mueller R.-W."/>
            <person name="Bruemmer F."/>
            <person name="Labrenz M."/>
            <person name="Spormann A.M."/>
            <person name="Op den Camp H."/>
            <person name="Overmann J."/>
            <person name="Amann R."/>
            <person name="Jetten M.S.M."/>
            <person name="Mascher T."/>
            <person name="Medema M.H."/>
            <person name="Devos D.P."/>
            <person name="Kaster A.-K."/>
            <person name="Ovreas L."/>
            <person name="Rohde M."/>
            <person name="Galperin M.Y."/>
            <person name="Jogler C."/>
        </authorList>
    </citation>
    <scope>NUCLEOTIDE SEQUENCE [LARGE SCALE GENOMIC DNA]</scope>
    <source>
        <strain evidence="2 3">ElP</strain>
    </source>
</reference>
<protein>
    <submittedName>
        <fullName evidence="2">Uncharacterized protein</fullName>
    </submittedName>
</protein>
<evidence type="ECO:0000256" key="1">
    <source>
        <dbReference type="SAM" id="Phobius"/>
    </source>
</evidence>
<keyword evidence="1" id="KW-0812">Transmembrane</keyword>
<sequence length="155" mass="16871">MLDDQIRQLKDDEAIRILEAVADAKLNLDEQDFQTALTPDLGQALREEFAVELGEETMTSAGDLAREALIVLAEDEAERPALEAFLRNPSAAPSRMVLLEAAGTTAIVVAALVALQTRVTIRRDTKGNLSWTIDKKPTEIPLLKPLVARLTALLG</sequence>
<evidence type="ECO:0000313" key="3">
    <source>
        <dbReference type="Proteomes" id="UP000317835"/>
    </source>
</evidence>
<evidence type="ECO:0000313" key="2">
    <source>
        <dbReference type="EMBL" id="QDV35082.1"/>
    </source>
</evidence>
<accession>A0A518H2K2</accession>
<keyword evidence="3" id="KW-1185">Reference proteome</keyword>
<gene>
    <name evidence="2" type="ORF">ElP_29840</name>
</gene>
<name>A0A518H2K2_9BACT</name>
<dbReference type="EMBL" id="CP036426">
    <property type="protein sequence ID" value="QDV35082.1"/>
    <property type="molecule type" value="Genomic_DNA"/>
</dbReference>
<dbReference type="AlphaFoldDB" id="A0A518H2K2"/>
<proteinExistence type="predicted"/>
<dbReference type="RefSeq" id="WP_145270428.1">
    <property type="nucleotide sequence ID" value="NZ_CP036426.1"/>
</dbReference>
<keyword evidence="1" id="KW-1133">Transmembrane helix</keyword>
<keyword evidence="1" id="KW-0472">Membrane</keyword>
<organism evidence="2 3">
    <name type="scientific">Tautonia plasticadhaerens</name>
    <dbReference type="NCBI Taxonomy" id="2527974"/>
    <lineage>
        <taxon>Bacteria</taxon>
        <taxon>Pseudomonadati</taxon>
        <taxon>Planctomycetota</taxon>
        <taxon>Planctomycetia</taxon>
        <taxon>Isosphaerales</taxon>
        <taxon>Isosphaeraceae</taxon>
        <taxon>Tautonia</taxon>
    </lineage>
</organism>